<dbReference type="InterPro" id="IPR013865">
    <property type="entry name" value="FAM32A"/>
</dbReference>
<dbReference type="RefSeq" id="XP_002741220.1">
    <property type="nucleotide sequence ID" value="XM_002741174.2"/>
</dbReference>
<name>A0ABM0H026_SACKO</name>
<dbReference type="PANTHER" id="PTHR13282">
    <property type="entry name" value="PROTEIN FAM32A"/>
    <property type="match status" value="1"/>
</dbReference>
<gene>
    <name evidence="4" type="primary">LOC100370329</name>
</gene>
<sequence>MSAYTSAGGSLKLKGVQESGIKKKKKKKNKNKKILDNITIPDSLEDRPDKTERVPEKSPIDRRTPAQKAFAKVQEKRQAEKILNKASMTHKDRVAGFNQHLDKLTEHYDIPKVSWTK</sequence>
<evidence type="ECO:0000256" key="1">
    <source>
        <dbReference type="ARBA" id="ARBA00008948"/>
    </source>
</evidence>
<evidence type="ECO:0000313" key="3">
    <source>
        <dbReference type="Proteomes" id="UP000694865"/>
    </source>
</evidence>
<dbReference type="Pfam" id="PF08555">
    <property type="entry name" value="FAM32A"/>
    <property type="match status" value="1"/>
</dbReference>
<feature type="compositionally biased region" description="Basic residues" evidence="2">
    <location>
        <begin position="22"/>
        <end position="32"/>
    </location>
</feature>
<feature type="compositionally biased region" description="Basic and acidic residues" evidence="2">
    <location>
        <begin position="44"/>
        <end position="64"/>
    </location>
</feature>
<accession>A0ABM0H026</accession>
<proteinExistence type="inferred from homology"/>
<dbReference type="PANTHER" id="PTHR13282:SF6">
    <property type="entry name" value="PROTEIN FAM32A"/>
    <property type="match status" value="1"/>
</dbReference>
<keyword evidence="3" id="KW-1185">Reference proteome</keyword>
<dbReference type="GeneID" id="100370329"/>
<feature type="region of interest" description="Disordered" evidence="2">
    <location>
        <begin position="1"/>
        <end position="67"/>
    </location>
</feature>
<organism evidence="3 4">
    <name type="scientific">Saccoglossus kowalevskii</name>
    <name type="common">Acorn worm</name>
    <dbReference type="NCBI Taxonomy" id="10224"/>
    <lineage>
        <taxon>Eukaryota</taxon>
        <taxon>Metazoa</taxon>
        <taxon>Hemichordata</taxon>
        <taxon>Enteropneusta</taxon>
        <taxon>Harrimaniidae</taxon>
        <taxon>Saccoglossus</taxon>
    </lineage>
</organism>
<protein>
    <submittedName>
        <fullName evidence="4">Protein FAM32A-like</fullName>
    </submittedName>
</protein>
<dbReference type="Proteomes" id="UP000694865">
    <property type="component" value="Unplaced"/>
</dbReference>
<evidence type="ECO:0000256" key="2">
    <source>
        <dbReference type="SAM" id="MobiDB-lite"/>
    </source>
</evidence>
<comment type="similarity">
    <text evidence="1">Belongs to the FAM32 family.</text>
</comment>
<evidence type="ECO:0000313" key="4">
    <source>
        <dbReference type="RefSeq" id="XP_002741220.1"/>
    </source>
</evidence>
<reference evidence="4" key="1">
    <citation type="submission" date="2025-08" db="UniProtKB">
        <authorList>
            <consortium name="RefSeq"/>
        </authorList>
    </citation>
    <scope>IDENTIFICATION</scope>
    <source>
        <tissue evidence="4">Testes</tissue>
    </source>
</reference>